<dbReference type="NCBIfam" id="NF033819">
    <property type="entry name" value="IS66_TnpB"/>
    <property type="match status" value="1"/>
</dbReference>
<evidence type="ECO:0000313" key="1">
    <source>
        <dbReference type="EMBL" id="MBB3926387.1"/>
    </source>
</evidence>
<dbReference type="AlphaFoldDB" id="A0A7W6BJY1"/>
<protein>
    <submittedName>
        <fullName evidence="1">Transposase</fullName>
    </submittedName>
</protein>
<sequence>MITVVPTNRIYLCCGVTDMRNGIQGLSRLVQQALSMDPHTGAVFCFRGRKGHVVKILAHDDQGFALFTKRLDAGHFVWPSAKERVAVALSKADLALLLDGVDWRAPSRTLRPRLAG</sequence>
<organism evidence="1 2">
    <name type="scientific">Sphingobium jiangsuense</name>
    <dbReference type="NCBI Taxonomy" id="870476"/>
    <lineage>
        <taxon>Bacteria</taxon>
        <taxon>Pseudomonadati</taxon>
        <taxon>Pseudomonadota</taxon>
        <taxon>Alphaproteobacteria</taxon>
        <taxon>Sphingomonadales</taxon>
        <taxon>Sphingomonadaceae</taxon>
        <taxon>Sphingobium</taxon>
    </lineage>
</organism>
<dbReference type="PANTHER" id="PTHR36455:SF1">
    <property type="entry name" value="BLR8292 PROTEIN"/>
    <property type="match status" value="1"/>
</dbReference>
<gene>
    <name evidence="1" type="ORF">GGR43_002104</name>
</gene>
<dbReference type="InterPro" id="IPR008878">
    <property type="entry name" value="Transposase_IS66_Orf2"/>
</dbReference>
<comment type="caution">
    <text evidence="1">The sequence shown here is derived from an EMBL/GenBank/DDBJ whole genome shotgun (WGS) entry which is preliminary data.</text>
</comment>
<dbReference type="PANTHER" id="PTHR36455">
    <property type="match status" value="1"/>
</dbReference>
<dbReference type="EMBL" id="JACIDT010000006">
    <property type="protein sequence ID" value="MBB3926387.1"/>
    <property type="molecule type" value="Genomic_DNA"/>
</dbReference>
<dbReference type="Proteomes" id="UP000571950">
    <property type="component" value="Unassembled WGS sequence"/>
</dbReference>
<evidence type="ECO:0000313" key="2">
    <source>
        <dbReference type="Proteomes" id="UP000571950"/>
    </source>
</evidence>
<proteinExistence type="predicted"/>
<accession>A0A7W6BJY1</accession>
<name>A0A7W6BJY1_9SPHN</name>
<dbReference type="RefSeq" id="WP_188071888.1">
    <property type="nucleotide sequence ID" value="NZ_BSPS01000006.1"/>
</dbReference>
<reference evidence="1 2" key="1">
    <citation type="submission" date="2020-08" db="EMBL/GenBank/DDBJ databases">
        <title>Genomic Encyclopedia of Type Strains, Phase IV (KMG-IV): sequencing the most valuable type-strain genomes for metagenomic binning, comparative biology and taxonomic classification.</title>
        <authorList>
            <person name="Goeker M."/>
        </authorList>
    </citation>
    <scope>NUCLEOTIDE SEQUENCE [LARGE SCALE GENOMIC DNA]</scope>
    <source>
        <strain evidence="1 2">DSM 26189</strain>
    </source>
</reference>
<keyword evidence="2" id="KW-1185">Reference proteome</keyword>
<dbReference type="Pfam" id="PF05717">
    <property type="entry name" value="TnpB_IS66"/>
    <property type="match status" value="1"/>
</dbReference>